<proteinExistence type="predicted"/>
<sequence length="120" mass="13880">MVCLRPLLDELGIRLANDGGEMTNETERRFHLAMVEIYQTAKRELGYNAKRFIQMVSDQGGLATARQLLWSDQISDGFETLRQHGRLDLSVGAHVLKEEFAELFTDEDRRRARDRLAPFR</sequence>
<accession>A0A9W6VPZ4</accession>
<dbReference type="AlphaFoldDB" id="A0A9W6VPZ4"/>
<dbReference type="EMBL" id="BSTJ01000002">
    <property type="protein sequence ID" value="GLY74091.1"/>
    <property type="molecule type" value="Genomic_DNA"/>
</dbReference>
<evidence type="ECO:0000313" key="2">
    <source>
        <dbReference type="Proteomes" id="UP001165135"/>
    </source>
</evidence>
<comment type="caution">
    <text evidence="1">The sequence shown here is derived from an EMBL/GenBank/DDBJ whole genome shotgun (WGS) entry which is preliminary data.</text>
</comment>
<protein>
    <submittedName>
        <fullName evidence="1">Uncharacterized protein</fullName>
    </submittedName>
</protein>
<name>A0A9W6VPZ4_9ACTN</name>
<reference evidence="1" key="1">
    <citation type="submission" date="2023-03" db="EMBL/GenBank/DDBJ databases">
        <title>Actinoallomurus iriomotensis NBRC 103681.</title>
        <authorList>
            <person name="Ichikawa N."/>
            <person name="Sato H."/>
            <person name="Tonouchi N."/>
        </authorList>
    </citation>
    <scope>NUCLEOTIDE SEQUENCE</scope>
    <source>
        <strain evidence="1">NBRC 103681</strain>
    </source>
</reference>
<organism evidence="1 2">
    <name type="scientific">Actinoallomurus iriomotensis</name>
    <dbReference type="NCBI Taxonomy" id="478107"/>
    <lineage>
        <taxon>Bacteria</taxon>
        <taxon>Bacillati</taxon>
        <taxon>Actinomycetota</taxon>
        <taxon>Actinomycetes</taxon>
        <taxon>Streptosporangiales</taxon>
        <taxon>Thermomonosporaceae</taxon>
        <taxon>Actinoallomurus</taxon>
    </lineage>
</organism>
<dbReference type="Proteomes" id="UP001165135">
    <property type="component" value="Unassembled WGS sequence"/>
</dbReference>
<evidence type="ECO:0000313" key="1">
    <source>
        <dbReference type="EMBL" id="GLY74091.1"/>
    </source>
</evidence>
<gene>
    <name evidence="1" type="ORF">Airi01_023580</name>
</gene>